<dbReference type="PROSITE" id="PS51257">
    <property type="entry name" value="PROKAR_LIPOPROTEIN"/>
    <property type="match status" value="1"/>
</dbReference>
<dbReference type="EMBL" id="JBHSAW010000004">
    <property type="protein sequence ID" value="MFC4096074.1"/>
    <property type="molecule type" value="Genomic_DNA"/>
</dbReference>
<evidence type="ECO:0000256" key="4">
    <source>
        <dbReference type="ARBA" id="ARBA00023326"/>
    </source>
</evidence>
<comment type="similarity">
    <text evidence="6">Belongs to the glycosyl hydrolase 10 (cellulase F) family.</text>
</comment>
<dbReference type="SMART" id="SM00633">
    <property type="entry name" value="Glyco_10"/>
    <property type="match status" value="1"/>
</dbReference>
<proteinExistence type="inferred from homology"/>
<evidence type="ECO:0000256" key="1">
    <source>
        <dbReference type="ARBA" id="ARBA00022801"/>
    </source>
</evidence>
<keyword evidence="1 6" id="KW-0378">Hydrolase</keyword>
<evidence type="ECO:0000256" key="2">
    <source>
        <dbReference type="ARBA" id="ARBA00023277"/>
    </source>
</evidence>
<dbReference type="InterPro" id="IPR044846">
    <property type="entry name" value="GH10"/>
</dbReference>
<dbReference type="PANTHER" id="PTHR31490:SF90">
    <property type="entry name" value="ENDO-1,4-BETA-XYLANASE A"/>
    <property type="match status" value="1"/>
</dbReference>
<accession>A0ABV8JNZ3</accession>
<name>A0ABV8JNZ3_9FLAO</name>
<keyword evidence="9" id="KW-1185">Reference proteome</keyword>
<comment type="catalytic activity">
    <reaction evidence="6">
        <text>Endohydrolysis of (1-&gt;4)-beta-D-xylosidic linkages in xylans.</text>
        <dbReference type="EC" id="3.2.1.8"/>
    </reaction>
</comment>
<comment type="caution">
    <text evidence="8">The sequence shown here is derived from an EMBL/GenBank/DDBJ whole genome shotgun (WGS) entry which is preliminary data.</text>
</comment>
<evidence type="ECO:0000313" key="9">
    <source>
        <dbReference type="Proteomes" id="UP001595814"/>
    </source>
</evidence>
<dbReference type="InterPro" id="IPR017853">
    <property type="entry name" value="GH"/>
</dbReference>
<dbReference type="Gene3D" id="3.20.20.80">
    <property type="entry name" value="Glycosidases"/>
    <property type="match status" value="1"/>
</dbReference>
<protein>
    <recommendedName>
        <fullName evidence="6">Beta-xylanase</fullName>
        <ecNumber evidence="6">3.2.1.8</ecNumber>
    </recommendedName>
</protein>
<dbReference type="Proteomes" id="UP001595814">
    <property type="component" value="Unassembled WGS sequence"/>
</dbReference>
<feature type="domain" description="GH10" evidence="7">
    <location>
        <begin position="36"/>
        <end position="378"/>
    </location>
</feature>
<keyword evidence="4 6" id="KW-0624">Polysaccharide degradation</keyword>
<dbReference type="SUPFAM" id="SSF51445">
    <property type="entry name" value="(Trans)glycosidases"/>
    <property type="match status" value="1"/>
</dbReference>
<evidence type="ECO:0000259" key="7">
    <source>
        <dbReference type="PROSITE" id="PS51760"/>
    </source>
</evidence>
<evidence type="ECO:0000256" key="3">
    <source>
        <dbReference type="ARBA" id="ARBA00023295"/>
    </source>
</evidence>
<dbReference type="EC" id="3.2.1.8" evidence="6"/>
<keyword evidence="3 6" id="KW-0326">Glycosidase</keyword>
<dbReference type="Pfam" id="PF00331">
    <property type="entry name" value="Glyco_hydro_10"/>
    <property type="match status" value="1"/>
</dbReference>
<dbReference type="PANTHER" id="PTHR31490">
    <property type="entry name" value="GLYCOSYL HYDROLASE"/>
    <property type="match status" value="1"/>
</dbReference>
<dbReference type="InterPro" id="IPR031158">
    <property type="entry name" value="GH10_AS"/>
</dbReference>
<dbReference type="PROSITE" id="PS00591">
    <property type="entry name" value="GH10_1"/>
    <property type="match status" value="1"/>
</dbReference>
<feature type="active site" description="Nucleophile" evidence="5">
    <location>
        <position position="272"/>
    </location>
</feature>
<keyword evidence="2 6" id="KW-0119">Carbohydrate metabolism</keyword>
<dbReference type="RefSeq" id="WP_192460309.1">
    <property type="nucleotide sequence ID" value="NZ_JACYFJ010000001.1"/>
</dbReference>
<reference evidence="9" key="1">
    <citation type="journal article" date="2019" name="Int. J. Syst. Evol. Microbiol.">
        <title>The Global Catalogue of Microorganisms (GCM) 10K type strain sequencing project: providing services to taxonomists for standard genome sequencing and annotation.</title>
        <authorList>
            <consortium name="The Broad Institute Genomics Platform"/>
            <consortium name="The Broad Institute Genome Sequencing Center for Infectious Disease"/>
            <person name="Wu L."/>
            <person name="Ma J."/>
        </authorList>
    </citation>
    <scope>NUCLEOTIDE SEQUENCE [LARGE SCALE GENOMIC DNA]</scope>
    <source>
        <strain evidence="9">CECT 7477</strain>
    </source>
</reference>
<gene>
    <name evidence="8" type="ORF">ACFOUT_09315</name>
</gene>
<sequence>MVHIYRLLYALFVLILFTLFGCKEHDKKLTSEKELPSKPIGLKQNYKDDFFIGAAVNDALIEKRDSLGLELLKTEFNSITPENIMKWMHIHPGKGVYDFSLPDAYVDLGERYQLFTVGHTLVWHSQLAEWVTEVKDSTELKEVMEDHINTIVGRYKGKIDSWDVVNEALKEDGSLRESVFYELAGEKYLEWAFELAAEADPEAQLTYNDYNLTNPEKRAGAISIVKQLKDKGLKIDVVGMQGHWNLKGPSLEEIEESILAYHKAGVKVAITELDITVLPYPWDLEGAEVSQNFEGSEFMNPYPESLPDSVQRELADRYQSIFKLFLKHKDKIDRVTFWGINDGSSWLNGWPIKNRTNYPLLFDRSYRPKDAYKSVLALKN</sequence>
<dbReference type="PRINTS" id="PR00134">
    <property type="entry name" value="GLHYDRLASE10"/>
</dbReference>
<evidence type="ECO:0000256" key="5">
    <source>
        <dbReference type="PROSITE-ProRule" id="PRU10061"/>
    </source>
</evidence>
<evidence type="ECO:0000313" key="8">
    <source>
        <dbReference type="EMBL" id="MFC4096074.1"/>
    </source>
</evidence>
<dbReference type="PROSITE" id="PS51760">
    <property type="entry name" value="GH10_2"/>
    <property type="match status" value="1"/>
</dbReference>
<dbReference type="InterPro" id="IPR001000">
    <property type="entry name" value="GH10_dom"/>
</dbReference>
<organism evidence="8 9">
    <name type="scientific">Euzebyella saccharophila</name>
    <dbReference type="NCBI Taxonomy" id="679664"/>
    <lineage>
        <taxon>Bacteria</taxon>
        <taxon>Pseudomonadati</taxon>
        <taxon>Bacteroidota</taxon>
        <taxon>Flavobacteriia</taxon>
        <taxon>Flavobacteriales</taxon>
        <taxon>Flavobacteriaceae</taxon>
        <taxon>Euzebyella</taxon>
    </lineage>
</organism>
<evidence type="ECO:0000256" key="6">
    <source>
        <dbReference type="RuleBase" id="RU361174"/>
    </source>
</evidence>